<evidence type="ECO:0008006" key="4">
    <source>
        <dbReference type="Google" id="ProtNLM"/>
    </source>
</evidence>
<evidence type="ECO:0000256" key="1">
    <source>
        <dbReference type="SAM" id="SignalP"/>
    </source>
</evidence>
<dbReference type="Proteomes" id="UP000285060">
    <property type="component" value="Unassembled WGS sequence"/>
</dbReference>
<name>A0A418APS9_9STRA</name>
<feature type="chain" id="PRO_5019251556" description="Secreted protein" evidence="1">
    <location>
        <begin position="21"/>
        <end position="223"/>
    </location>
</feature>
<gene>
    <name evidence="2" type="ORF">DYB32_007206</name>
</gene>
<protein>
    <recommendedName>
        <fullName evidence="4">Secreted protein</fullName>
    </recommendedName>
</protein>
<dbReference type="AlphaFoldDB" id="A0A418APS9"/>
<comment type="caution">
    <text evidence="2">The sequence shown here is derived from an EMBL/GenBank/DDBJ whole genome shotgun (WGS) entry which is preliminary data.</text>
</comment>
<organism evidence="2 3">
    <name type="scientific">Aphanomyces invadans</name>
    <dbReference type="NCBI Taxonomy" id="157072"/>
    <lineage>
        <taxon>Eukaryota</taxon>
        <taxon>Sar</taxon>
        <taxon>Stramenopiles</taxon>
        <taxon>Oomycota</taxon>
        <taxon>Saprolegniomycetes</taxon>
        <taxon>Saprolegniales</taxon>
        <taxon>Verrucalvaceae</taxon>
        <taxon>Aphanomyces</taxon>
    </lineage>
</organism>
<reference evidence="2 3" key="1">
    <citation type="submission" date="2018-08" db="EMBL/GenBank/DDBJ databases">
        <title>Aphanomyces genome sequencing and annotation.</title>
        <authorList>
            <person name="Minardi D."/>
            <person name="Oidtmann B."/>
            <person name="Van Der Giezen M."/>
            <person name="Studholme D.J."/>
        </authorList>
    </citation>
    <scope>NUCLEOTIDE SEQUENCE [LARGE SCALE GENOMIC DNA]</scope>
    <source>
        <strain evidence="2 3">NJM0002</strain>
    </source>
</reference>
<evidence type="ECO:0000313" key="2">
    <source>
        <dbReference type="EMBL" id="RHY26876.1"/>
    </source>
</evidence>
<keyword evidence="3" id="KW-1185">Reference proteome</keyword>
<sequence>MQLLLALATVLATTSEVVHGAACTSEQASVIVETSMAAPWANCTSTVGNASSMMELVPTSAAKITLFCSTPSCTANLDAWIKSFPDCTLDGKSQKETMTTMAATICAVGSTNGGACSPNQLITAGQMFVSPVPAACASATGIPATTTLQGLLNQSATVICNTPCIGAITTAAAALPNCTADGKVINDATPYTKLCTPTTTPKPSNAVPAGVALVSMAILGILA</sequence>
<proteinExistence type="predicted"/>
<evidence type="ECO:0000313" key="3">
    <source>
        <dbReference type="Proteomes" id="UP000285060"/>
    </source>
</evidence>
<keyword evidence="1" id="KW-0732">Signal</keyword>
<dbReference type="EMBL" id="QUSY01000890">
    <property type="protein sequence ID" value="RHY26876.1"/>
    <property type="molecule type" value="Genomic_DNA"/>
</dbReference>
<accession>A0A418APS9</accession>
<feature type="signal peptide" evidence="1">
    <location>
        <begin position="1"/>
        <end position="20"/>
    </location>
</feature>